<evidence type="ECO:0000313" key="15">
    <source>
        <dbReference type="Ensembl" id="ENSVURP00010003243.1"/>
    </source>
</evidence>
<keyword evidence="12" id="KW-0407">Ion channel</keyword>
<dbReference type="GO" id="GO:0044325">
    <property type="term" value="F:transmembrane transporter binding"/>
    <property type="evidence" value="ECO:0007669"/>
    <property type="project" value="Ensembl"/>
</dbReference>
<evidence type="ECO:0000256" key="8">
    <source>
        <dbReference type="ARBA" id="ARBA00022989"/>
    </source>
</evidence>
<dbReference type="CTD" id="440699"/>
<reference evidence="15" key="3">
    <citation type="submission" date="2025-09" db="UniProtKB">
        <authorList>
            <consortium name="Ensembl"/>
        </authorList>
    </citation>
    <scope>IDENTIFICATION</scope>
</reference>
<keyword evidence="6 14" id="KW-0732">Signal</keyword>
<keyword evidence="8 13" id="KW-1133">Transmembrane helix</keyword>
<dbReference type="GO" id="GO:0099104">
    <property type="term" value="F:potassium channel activator activity"/>
    <property type="evidence" value="ECO:0007669"/>
    <property type="project" value="Ensembl"/>
</dbReference>
<evidence type="ECO:0000256" key="14">
    <source>
        <dbReference type="SAM" id="SignalP"/>
    </source>
</evidence>
<dbReference type="GO" id="GO:0005249">
    <property type="term" value="F:voltage-gated potassium channel activity"/>
    <property type="evidence" value="ECO:0007669"/>
    <property type="project" value="Ensembl"/>
</dbReference>
<dbReference type="OrthoDB" id="4691307at2759"/>
<evidence type="ECO:0000256" key="7">
    <source>
        <dbReference type="ARBA" id="ARBA00022737"/>
    </source>
</evidence>
<evidence type="ECO:0000313" key="16">
    <source>
        <dbReference type="Proteomes" id="UP000314987"/>
    </source>
</evidence>
<proteinExistence type="predicted"/>
<keyword evidence="2" id="KW-0813">Transport</keyword>
<protein>
    <submittedName>
        <fullName evidence="15">Leucine rich repeat containing 52</fullName>
    </submittedName>
</protein>
<organism evidence="15 16">
    <name type="scientific">Vombatus ursinus</name>
    <name type="common">Common wombat</name>
    <dbReference type="NCBI Taxonomy" id="29139"/>
    <lineage>
        <taxon>Eukaryota</taxon>
        <taxon>Metazoa</taxon>
        <taxon>Chordata</taxon>
        <taxon>Craniata</taxon>
        <taxon>Vertebrata</taxon>
        <taxon>Euteleostomi</taxon>
        <taxon>Mammalia</taxon>
        <taxon>Metatheria</taxon>
        <taxon>Diprotodontia</taxon>
        <taxon>Vombatidae</taxon>
        <taxon>Vombatus</taxon>
    </lineage>
</organism>
<evidence type="ECO:0000256" key="4">
    <source>
        <dbReference type="ARBA" id="ARBA00022614"/>
    </source>
</evidence>
<comment type="subcellular location">
    <subcellularLocation>
        <location evidence="1">Cell membrane</location>
        <topology evidence="1">Single-pass membrane protein</topology>
    </subcellularLocation>
</comment>
<evidence type="ECO:0000256" key="9">
    <source>
        <dbReference type="ARBA" id="ARBA00023065"/>
    </source>
</evidence>
<dbReference type="InterPro" id="IPR001611">
    <property type="entry name" value="Leu-rich_rpt"/>
</dbReference>
<keyword evidence="5 13" id="KW-0812">Transmembrane</keyword>
<dbReference type="Pfam" id="PF13855">
    <property type="entry name" value="LRR_8"/>
    <property type="match status" value="1"/>
</dbReference>
<evidence type="ECO:0000256" key="11">
    <source>
        <dbReference type="ARBA" id="ARBA00023157"/>
    </source>
</evidence>
<sequence>MSFATGHWPWWLLFSCGMISVAGNEVCPKKCTCRLLEVICSGLMEYPLDMPMTTRQLVLKGNNITFLPAVNLGLLNDLVYLDCTFNQITEIMDFTFIGVYKLIYLDLSFNNISHISPYGFSMLHNLVILNISNNPHLTEIDKYTFANNTALRHLDLSNTALEFLDAQTIHHLFNLKTLHLEGNPWHCDCLLVDLAVYLIVTNIDYPDDLNTTCKDPAEMAGWPLTMAGNPLRYRCLTHLDRQDYAFLFLIGFCIFFGGTVAAWLTGVCAVLCENIHRKAEDEELDEEKKDDRPKRTQIFKSSHKNFDAMNHHFV</sequence>
<name>A0A4X2JUK1_VOMUR</name>
<keyword evidence="10 13" id="KW-0472">Membrane</keyword>
<dbReference type="InterPro" id="IPR051432">
    <property type="entry name" value="KCNMA1_auxiliary"/>
</dbReference>
<reference evidence="16" key="1">
    <citation type="submission" date="2018-12" db="EMBL/GenBank/DDBJ databases">
        <authorList>
            <person name="Yazar S."/>
        </authorList>
    </citation>
    <scope>NUCLEOTIDE SEQUENCE [LARGE SCALE GENOMIC DNA]</scope>
</reference>
<keyword evidence="16" id="KW-1185">Reference proteome</keyword>
<dbReference type="GO" id="GO:0008076">
    <property type="term" value="C:voltage-gated potassium channel complex"/>
    <property type="evidence" value="ECO:0007669"/>
    <property type="project" value="Ensembl"/>
</dbReference>
<dbReference type="SUPFAM" id="SSF52058">
    <property type="entry name" value="L domain-like"/>
    <property type="match status" value="1"/>
</dbReference>
<dbReference type="SMART" id="SM00369">
    <property type="entry name" value="LRR_TYP"/>
    <property type="match status" value="4"/>
</dbReference>
<evidence type="ECO:0000256" key="1">
    <source>
        <dbReference type="ARBA" id="ARBA00004162"/>
    </source>
</evidence>
<keyword evidence="3" id="KW-1003">Cell membrane</keyword>
<evidence type="ECO:0000256" key="2">
    <source>
        <dbReference type="ARBA" id="ARBA00022448"/>
    </source>
</evidence>
<dbReference type="RefSeq" id="XP_027724155.1">
    <property type="nucleotide sequence ID" value="XM_027868354.1"/>
</dbReference>
<feature type="chain" id="PRO_5021484629" evidence="14">
    <location>
        <begin position="24"/>
        <end position="314"/>
    </location>
</feature>
<evidence type="ECO:0000256" key="12">
    <source>
        <dbReference type="ARBA" id="ARBA00023303"/>
    </source>
</evidence>
<evidence type="ECO:0000256" key="3">
    <source>
        <dbReference type="ARBA" id="ARBA00022475"/>
    </source>
</evidence>
<dbReference type="PANTHER" id="PTHR46473:SF6">
    <property type="entry name" value="LEUCINE-RICH REPEAT-CONTAINING PROTEIN 52"/>
    <property type="match status" value="1"/>
</dbReference>
<evidence type="ECO:0000256" key="10">
    <source>
        <dbReference type="ARBA" id="ARBA00023136"/>
    </source>
</evidence>
<evidence type="ECO:0000256" key="6">
    <source>
        <dbReference type="ARBA" id="ARBA00022729"/>
    </source>
</evidence>
<dbReference type="GeneID" id="114047509"/>
<dbReference type="Ensembl" id="ENSVURT00010003679.1">
    <property type="protein sequence ID" value="ENSVURP00010003243.1"/>
    <property type="gene ID" value="ENSVURG00010002610.1"/>
</dbReference>
<keyword evidence="7" id="KW-0677">Repeat</keyword>
<dbReference type="PANTHER" id="PTHR46473">
    <property type="entry name" value="GH08155P"/>
    <property type="match status" value="1"/>
</dbReference>
<reference evidence="15" key="2">
    <citation type="submission" date="2025-08" db="UniProtKB">
        <authorList>
            <consortium name="Ensembl"/>
        </authorList>
    </citation>
    <scope>IDENTIFICATION</scope>
</reference>
<dbReference type="Proteomes" id="UP000314987">
    <property type="component" value="Unassembled WGS sequence"/>
</dbReference>
<keyword evidence="4" id="KW-0433">Leucine-rich repeat</keyword>
<feature type="transmembrane region" description="Helical" evidence="13">
    <location>
        <begin position="244"/>
        <end position="272"/>
    </location>
</feature>
<dbReference type="AlphaFoldDB" id="A0A4X2JUK1"/>
<accession>A0A4X2JUK1</accession>
<dbReference type="PROSITE" id="PS51450">
    <property type="entry name" value="LRR"/>
    <property type="match status" value="1"/>
</dbReference>
<dbReference type="FunFam" id="3.80.10.10:FF:000015">
    <property type="entry name" value="Leucine rich repeat containing 38"/>
    <property type="match status" value="1"/>
</dbReference>
<keyword evidence="9" id="KW-0406">Ion transport</keyword>
<keyword evidence="11" id="KW-1015">Disulfide bond</keyword>
<gene>
    <name evidence="15" type="primary">LRRC52</name>
</gene>
<dbReference type="OMA" id="QDYIFLC"/>
<dbReference type="InterPro" id="IPR003591">
    <property type="entry name" value="Leu-rich_rpt_typical-subtyp"/>
</dbReference>
<dbReference type="GeneTree" id="ENSGT00940000156906"/>
<evidence type="ECO:0000256" key="13">
    <source>
        <dbReference type="SAM" id="Phobius"/>
    </source>
</evidence>
<dbReference type="Gene3D" id="3.80.10.10">
    <property type="entry name" value="Ribonuclease Inhibitor"/>
    <property type="match status" value="1"/>
</dbReference>
<dbReference type="GO" id="GO:0051649">
    <property type="term" value="P:establishment of localization in cell"/>
    <property type="evidence" value="ECO:0007669"/>
    <property type="project" value="Ensembl"/>
</dbReference>
<dbReference type="STRING" id="29139.ENSVURP00010003243"/>
<dbReference type="InterPro" id="IPR032675">
    <property type="entry name" value="LRR_dom_sf"/>
</dbReference>
<feature type="signal peptide" evidence="14">
    <location>
        <begin position="1"/>
        <end position="23"/>
    </location>
</feature>
<evidence type="ECO:0000256" key="5">
    <source>
        <dbReference type="ARBA" id="ARBA00022692"/>
    </source>
</evidence>